<proteinExistence type="predicted"/>
<sequence length="183" mass="21666">DFDLQNDLIIENETKTQIKRIYFNDDEKDSTFNHKKVKLNNNEEYNKNGYRYMQKNYTTINDENLNSEQDKLKFSDGAVAPDKIAEWIPYNDLQNIQYYTKGGFSEIYKAVWKNGYYYEWDSEKKNDWTFGGRVNVSQVRETGEATLPLRWISSCFILFMTKDAVIWCSSSGIAQHETRLKIK</sequence>
<keyword evidence="2" id="KW-1185">Reference proteome</keyword>
<organism evidence="1 2">
    <name type="scientific">Glomus cerebriforme</name>
    <dbReference type="NCBI Taxonomy" id="658196"/>
    <lineage>
        <taxon>Eukaryota</taxon>
        <taxon>Fungi</taxon>
        <taxon>Fungi incertae sedis</taxon>
        <taxon>Mucoromycota</taxon>
        <taxon>Glomeromycotina</taxon>
        <taxon>Glomeromycetes</taxon>
        <taxon>Glomerales</taxon>
        <taxon>Glomeraceae</taxon>
        <taxon>Glomus</taxon>
    </lineage>
</organism>
<evidence type="ECO:0000313" key="2">
    <source>
        <dbReference type="Proteomes" id="UP000265703"/>
    </source>
</evidence>
<dbReference type="AlphaFoldDB" id="A0A397SCV8"/>
<dbReference type="Proteomes" id="UP000265703">
    <property type="component" value="Unassembled WGS sequence"/>
</dbReference>
<accession>A0A397SCV8</accession>
<name>A0A397SCV8_9GLOM</name>
<gene>
    <name evidence="1" type="ORF">C1645_863561</name>
</gene>
<evidence type="ECO:0000313" key="1">
    <source>
        <dbReference type="EMBL" id="RIA82115.1"/>
    </source>
</evidence>
<dbReference type="STRING" id="658196.A0A397SCV8"/>
<protein>
    <recommendedName>
        <fullName evidence="3">Protein kinase domain-containing protein</fullName>
    </recommendedName>
</protein>
<reference evidence="1 2" key="1">
    <citation type="submission" date="2018-06" db="EMBL/GenBank/DDBJ databases">
        <title>Comparative genomics reveals the genomic features of Rhizophagus irregularis, R. cerebriforme, R. diaphanum and Gigaspora rosea, and their symbiotic lifestyle signature.</title>
        <authorList>
            <person name="Morin E."/>
            <person name="San Clemente H."/>
            <person name="Chen E.C.H."/>
            <person name="De La Providencia I."/>
            <person name="Hainaut M."/>
            <person name="Kuo A."/>
            <person name="Kohler A."/>
            <person name="Murat C."/>
            <person name="Tang N."/>
            <person name="Roy S."/>
            <person name="Loubradou J."/>
            <person name="Henrissat B."/>
            <person name="Grigoriev I.V."/>
            <person name="Corradi N."/>
            <person name="Roux C."/>
            <person name="Martin F.M."/>
        </authorList>
    </citation>
    <scope>NUCLEOTIDE SEQUENCE [LARGE SCALE GENOMIC DNA]</scope>
    <source>
        <strain evidence="1 2">DAOM 227022</strain>
    </source>
</reference>
<dbReference type="EMBL" id="QKYT01000704">
    <property type="protein sequence ID" value="RIA82115.1"/>
    <property type="molecule type" value="Genomic_DNA"/>
</dbReference>
<comment type="caution">
    <text evidence="1">The sequence shown here is derived from an EMBL/GenBank/DDBJ whole genome shotgun (WGS) entry which is preliminary data.</text>
</comment>
<evidence type="ECO:0008006" key="3">
    <source>
        <dbReference type="Google" id="ProtNLM"/>
    </source>
</evidence>
<feature type="non-terminal residue" evidence="1">
    <location>
        <position position="1"/>
    </location>
</feature>